<sequence>MKITGPKSPAFYNVGSIFNGMSLNTLRSIIEYHVLIGDGNVTYQTVIERDTPDWTFPALTMSSRTVNVTHKYESDTRLLLDADVPDGDDILIANGNLISMDVVLDPDYILTGERYPNASSVPVGQKLFANLGGNATSMLPSTPSPSSLSPSSASTPSSATIPQTSSLSPSKEGSVGAEVSNTSLPLEIDDGKPSKELDVEKEGPRPELGGETVEPELEGRTIEPEMPGDTLALAPSLALPEVAPSSAPCPASSTNDAEKNLQGNSDDDTGKIALNKGNDSISGNKSNFTQDDNPAGEKASDNLIWNQTSLAVTGWRYNHEKDFSMRLFYQDDQGYLQILAIESTSKDSWTPGTKFVKAKQGTPLADETGFSGSPSAQNITPAHDTRLASYWPSVTYQNADNTFSEVQYNCTNSAINCWNSNNLKRAGPGPSATLAMGSSRRNLNGILLSYHHEGGELVNSSWSNNTNMWSSKELSHSILRSHFASVFAIPRSHDGDALNFHVLYQDSDVSDISWLWKQGGPWGAQTMDQALKGAMRGTSIACLTQESWWKKTLVADLEISRCYFFGQEGKLRSVHLVDNVWNDLGFVKGIGQSLWATKRRF</sequence>
<dbReference type="Gene3D" id="2.120.10.70">
    <property type="entry name" value="Fucose-specific lectin"/>
    <property type="match status" value="1"/>
</dbReference>
<dbReference type="EMBL" id="MU005590">
    <property type="protein sequence ID" value="KAF2681745.1"/>
    <property type="molecule type" value="Genomic_DNA"/>
</dbReference>
<organism evidence="2 3">
    <name type="scientific">Lentithecium fluviatile CBS 122367</name>
    <dbReference type="NCBI Taxonomy" id="1168545"/>
    <lineage>
        <taxon>Eukaryota</taxon>
        <taxon>Fungi</taxon>
        <taxon>Dikarya</taxon>
        <taxon>Ascomycota</taxon>
        <taxon>Pezizomycotina</taxon>
        <taxon>Dothideomycetes</taxon>
        <taxon>Pleosporomycetidae</taxon>
        <taxon>Pleosporales</taxon>
        <taxon>Massarineae</taxon>
        <taxon>Lentitheciaceae</taxon>
        <taxon>Lentithecium</taxon>
    </lineage>
</organism>
<feature type="compositionally biased region" description="Basic and acidic residues" evidence="1">
    <location>
        <begin position="189"/>
        <end position="205"/>
    </location>
</feature>
<keyword evidence="3" id="KW-1185">Reference proteome</keyword>
<dbReference type="Proteomes" id="UP000799291">
    <property type="component" value="Unassembled WGS sequence"/>
</dbReference>
<feature type="region of interest" description="Disordered" evidence="1">
    <location>
        <begin position="138"/>
        <end position="228"/>
    </location>
</feature>
<evidence type="ECO:0000313" key="3">
    <source>
        <dbReference type="Proteomes" id="UP000799291"/>
    </source>
</evidence>
<protein>
    <submittedName>
        <fullName evidence="2">Uncharacterized protein</fullName>
    </submittedName>
</protein>
<dbReference type="OrthoDB" id="3800077at2759"/>
<dbReference type="SUPFAM" id="SSF89372">
    <property type="entry name" value="Fucose-specific lectin"/>
    <property type="match status" value="1"/>
</dbReference>
<feature type="compositionally biased region" description="Low complexity" evidence="1">
    <location>
        <begin position="138"/>
        <end position="166"/>
    </location>
</feature>
<feature type="region of interest" description="Disordered" evidence="1">
    <location>
        <begin position="241"/>
        <end position="299"/>
    </location>
</feature>
<gene>
    <name evidence="2" type="ORF">K458DRAFT_391695</name>
</gene>
<reference evidence="2" key="1">
    <citation type="journal article" date="2020" name="Stud. Mycol.">
        <title>101 Dothideomycetes genomes: a test case for predicting lifestyles and emergence of pathogens.</title>
        <authorList>
            <person name="Haridas S."/>
            <person name="Albert R."/>
            <person name="Binder M."/>
            <person name="Bloem J."/>
            <person name="Labutti K."/>
            <person name="Salamov A."/>
            <person name="Andreopoulos B."/>
            <person name="Baker S."/>
            <person name="Barry K."/>
            <person name="Bills G."/>
            <person name="Bluhm B."/>
            <person name="Cannon C."/>
            <person name="Castanera R."/>
            <person name="Culley D."/>
            <person name="Daum C."/>
            <person name="Ezra D."/>
            <person name="Gonzalez J."/>
            <person name="Henrissat B."/>
            <person name="Kuo A."/>
            <person name="Liang C."/>
            <person name="Lipzen A."/>
            <person name="Lutzoni F."/>
            <person name="Magnuson J."/>
            <person name="Mondo S."/>
            <person name="Nolan M."/>
            <person name="Ohm R."/>
            <person name="Pangilinan J."/>
            <person name="Park H.-J."/>
            <person name="Ramirez L."/>
            <person name="Alfaro M."/>
            <person name="Sun H."/>
            <person name="Tritt A."/>
            <person name="Yoshinaga Y."/>
            <person name="Zwiers L.-H."/>
            <person name="Turgeon B."/>
            <person name="Goodwin S."/>
            <person name="Spatafora J."/>
            <person name="Crous P."/>
            <person name="Grigoriev I."/>
        </authorList>
    </citation>
    <scope>NUCLEOTIDE SEQUENCE</scope>
    <source>
        <strain evidence="2">CBS 122367</strain>
    </source>
</reference>
<feature type="compositionally biased region" description="Polar residues" evidence="1">
    <location>
        <begin position="277"/>
        <end position="292"/>
    </location>
</feature>
<proteinExistence type="predicted"/>
<name>A0A6G1IUA7_9PLEO</name>
<dbReference type="AlphaFoldDB" id="A0A6G1IUA7"/>
<evidence type="ECO:0000256" key="1">
    <source>
        <dbReference type="SAM" id="MobiDB-lite"/>
    </source>
</evidence>
<accession>A0A6G1IUA7</accession>
<feature type="compositionally biased region" description="Low complexity" evidence="1">
    <location>
        <begin position="243"/>
        <end position="253"/>
    </location>
</feature>
<evidence type="ECO:0000313" key="2">
    <source>
        <dbReference type="EMBL" id="KAF2681745.1"/>
    </source>
</evidence>